<comment type="caution">
    <text evidence="1">The sequence shown here is derived from an EMBL/GenBank/DDBJ whole genome shotgun (WGS) entry which is preliminary data.</text>
</comment>
<dbReference type="EMBL" id="NMUH01018184">
    <property type="protein sequence ID" value="MQM23829.1"/>
    <property type="molecule type" value="Genomic_DNA"/>
</dbReference>
<name>A0A843XV58_COLES</name>
<evidence type="ECO:0000313" key="2">
    <source>
        <dbReference type="Proteomes" id="UP000652761"/>
    </source>
</evidence>
<protein>
    <submittedName>
        <fullName evidence="1">Uncharacterized protein</fullName>
    </submittedName>
</protein>
<keyword evidence="2" id="KW-1185">Reference proteome</keyword>
<evidence type="ECO:0000313" key="1">
    <source>
        <dbReference type="EMBL" id="MQM23829.1"/>
    </source>
</evidence>
<proteinExistence type="predicted"/>
<dbReference type="AlphaFoldDB" id="A0A843XV58"/>
<feature type="non-terminal residue" evidence="1">
    <location>
        <position position="1"/>
    </location>
</feature>
<sequence>MSTVAASAKAAFLLPRFRDLSLRGLSQSSPLSLDLDQLQVKAASPAPAVSADSLALSPCRQRPRNLVFFLPTPALPTSSRRHRRYGAQVPHLRCVHPSLSTAPHLATATFSSFSSPQLGPPQQPPVPSSTSTIEVEYYDIAASASTNTVDREHLINRALLLVHVCQRCSPASQHQASLFPAPALLSSRPPPLRHLRGVELSPPSPLFPCK</sequence>
<organism evidence="1 2">
    <name type="scientific">Colocasia esculenta</name>
    <name type="common">Wild taro</name>
    <name type="synonym">Arum esculentum</name>
    <dbReference type="NCBI Taxonomy" id="4460"/>
    <lineage>
        <taxon>Eukaryota</taxon>
        <taxon>Viridiplantae</taxon>
        <taxon>Streptophyta</taxon>
        <taxon>Embryophyta</taxon>
        <taxon>Tracheophyta</taxon>
        <taxon>Spermatophyta</taxon>
        <taxon>Magnoliopsida</taxon>
        <taxon>Liliopsida</taxon>
        <taxon>Araceae</taxon>
        <taxon>Aroideae</taxon>
        <taxon>Colocasieae</taxon>
        <taxon>Colocasia</taxon>
    </lineage>
</organism>
<dbReference type="Proteomes" id="UP000652761">
    <property type="component" value="Unassembled WGS sequence"/>
</dbReference>
<accession>A0A843XV58</accession>
<gene>
    <name evidence="1" type="ORF">Taro_056899</name>
</gene>
<reference evidence="1" key="1">
    <citation type="submission" date="2017-07" db="EMBL/GenBank/DDBJ databases">
        <title>Taro Niue Genome Assembly and Annotation.</title>
        <authorList>
            <person name="Atibalentja N."/>
            <person name="Keating K."/>
            <person name="Fields C.J."/>
        </authorList>
    </citation>
    <scope>NUCLEOTIDE SEQUENCE</scope>
    <source>
        <strain evidence="1">Niue_2</strain>
        <tissue evidence="1">Leaf</tissue>
    </source>
</reference>